<reference evidence="16 17" key="1">
    <citation type="journal article" date="2011" name="PLoS Pathog.">
        <title>Endophytic Life Strategies Decoded by Genome and Transcriptome Analyses of the Mutualistic Root Symbiont Piriformospora indica.</title>
        <authorList>
            <person name="Zuccaro A."/>
            <person name="Lahrmann U."/>
            <person name="Guldener U."/>
            <person name="Langen G."/>
            <person name="Pfiffi S."/>
            <person name="Biedenkopf D."/>
            <person name="Wong P."/>
            <person name="Samans B."/>
            <person name="Grimm C."/>
            <person name="Basiewicz M."/>
            <person name="Murat C."/>
            <person name="Martin F."/>
            <person name="Kogel K.H."/>
        </authorList>
    </citation>
    <scope>NUCLEOTIDE SEQUENCE [LARGE SCALE GENOMIC DNA]</scope>
    <source>
        <strain evidence="16 17">DSM 11827</strain>
    </source>
</reference>
<keyword evidence="7" id="KW-0238">DNA-binding</keyword>
<evidence type="ECO:0000256" key="9">
    <source>
        <dbReference type="ARBA" id="ARBA00023242"/>
    </source>
</evidence>
<evidence type="ECO:0000256" key="7">
    <source>
        <dbReference type="ARBA" id="ARBA00023125"/>
    </source>
</evidence>
<protein>
    <recommendedName>
        <fullName evidence="11">ATP-dependent DNA helicase</fullName>
        <ecNumber evidence="11">5.6.2.4</ecNumber>
    </recommendedName>
</protein>
<dbReference type="Pfam" id="PF16124">
    <property type="entry name" value="RecQ_Zn_bind"/>
    <property type="match status" value="1"/>
</dbReference>
<dbReference type="InterPro" id="IPR002464">
    <property type="entry name" value="DNA/RNA_helicase_DEAH_CS"/>
</dbReference>
<gene>
    <name evidence="16" type="ORF">PIIN_00433</name>
</gene>
<evidence type="ECO:0000256" key="5">
    <source>
        <dbReference type="ARBA" id="ARBA00022806"/>
    </source>
</evidence>
<dbReference type="InterPro" id="IPR001650">
    <property type="entry name" value="Helicase_C-like"/>
</dbReference>
<dbReference type="NCBIfam" id="TIGR00614">
    <property type="entry name" value="recQ_fam"/>
    <property type="match status" value="1"/>
</dbReference>
<name>G4T628_SERID</name>
<proteinExistence type="inferred from homology"/>
<dbReference type="SMART" id="SM00487">
    <property type="entry name" value="DEXDc"/>
    <property type="match status" value="1"/>
</dbReference>
<evidence type="ECO:0000256" key="8">
    <source>
        <dbReference type="ARBA" id="ARBA00023235"/>
    </source>
</evidence>
<feature type="compositionally biased region" description="Polar residues" evidence="13">
    <location>
        <begin position="723"/>
        <end position="733"/>
    </location>
</feature>
<comment type="caution">
    <text evidence="16">The sequence shown here is derived from an EMBL/GenBank/DDBJ whole genome shotgun (WGS) entry which is preliminary data.</text>
</comment>
<dbReference type="SUPFAM" id="SSF52540">
    <property type="entry name" value="P-loop containing nucleoside triphosphate hydrolases"/>
    <property type="match status" value="1"/>
</dbReference>
<dbReference type="PANTHER" id="PTHR13710:SF105">
    <property type="entry name" value="ATP-DEPENDENT DNA HELICASE Q1"/>
    <property type="match status" value="1"/>
</dbReference>
<evidence type="ECO:0000313" key="16">
    <source>
        <dbReference type="EMBL" id="CCA66752.1"/>
    </source>
</evidence>
<dbReference type="FunFam" id="3.40.50.300:FF:001544">
    <property type="entry name" value="ATP-dependent DNA helicase"/>
    <property type="match status" value="1"/>
</dbReference>
<dbReference type="GO" id="GO:0003677">
    <property type="term" value="F:DNA binding"/>
    <property type="evidence" value="ECO:0007669"/>
    <property type="project" value="UniProtKB-KW"/>
</dbReference>
<dbReference type="PROSITE" id="PS00690">
    <property type="entry name" value="DEAH_ATP_HELICASE"/>
    <property type="match status" value="1"/>
</dbReference>
<dbReference type="HOGENOM" id="CLU_001103_12_5_1"/>
<evidence type="ECO:0000259" key="14">
    <source>
        <dbReference type="PROSITE" id="PS51192"/>
    </source>
</evidence>
<dbReference type="InterPro" id="IPR032284">
    <property type="entry name" value="RecQ_Zn-bd"/>
</dbReference>
<comment type="catalytic activity">
    <reaction evidence="10 11">
        <text>Couples ATP hydrolysis with the unwinding of duplex DNA by translocating in the 3'-5' direction.</text>
        <dbReference type="EC" id="5.6.2.4"/>
    </reaction>
</comment>
<keyword evidence="2" id="KW-0479">Metal-binding</keyword>
<dbReference type="AlphaFoldDB" id="G4T628"/>
<evidence type="ECO:0000256" key="3">
    <source>
        <dbReference type="ARBA" id="ARBA00022741"/>
    </source>
</evidence>
<feature type="domain" description="Helicase ATP-binding" evidence="14">
    <location>
        <begin position="134"/>
        <end position="323"/>
    </location>
</feature>
<feature type="domain" description="Helicase C-terminal" evidence="15">
    <location>
        <begin position="359"/>
        <end position="514"/>
    </location>
</feature>
<evidence type="ECO:0000256" key="11">
    <source>
        <dbReference type="RuleBase" id="RU364117"/>
    </source>
</evidence>
<comment type="catalytic activity">
    <reaction evidence="11">
        <text>ATP + H2O = ADP + phosphate + H(+)</text>
        <dbReference type="Rhea" id="RHEA:13065"/>
        <dbReference type="ChEBI" id="CHEBI:15377"/>
        <dbReference type="ChEBI" id="CHEBI:15378"/>
        <dbReference type="ChEBI" id="CHEBI:30616"/>
        <dbReference type="ChEBI" id="CHEBI:43474"/>
        <dbReference type="ChEBI" id="CHEBI:456216"/>
    </reaction>
</comment>
<evidence type="ECO:0000259" key="15">
    <source>
        <dbReference type="PROSITE" id="PS51194"/>
    </source>
</evidence>
<evidence type="ECO:0000256" key="12">
    <source>
        <dbReference type="SAM" id="Coils"/>
    </source>
</evidence>
<dbReference type="Gene3D" id="3.40.50.300">
    <property type="entry name" value="P-loop containing nucleotide triphosphate hydrolases"/>
    <property type="match status" value="2"/>
</dbReference>
<keyword evidence="4 11" id="KW-0378">Hydrolase</keyword>
<dbReference type="PROSITE" id="PS51192">
    <property type="entry name" value="HELICASE_ATP_BIND_1"/>
    <property type="match status" value="1"/>
</dbReference>
<dbReference type="GO" id="GO:0005634">
    <property type="term" value="C:nucleus"/>
    <property type="evidence" value="ECO:0007669"/>
    <property type="project" value="UniProtKB-SubCell"/>
</dbReference>
<evidence type="ECO:0000256" key="1">
    <source>
        <dbReference type="ARBA" id="ARBA00005446"/>
    </source>
</evidence>
<keyword evidence="12" id="KW-0175">Coiled coil</keyword>
<accession>G4T628</accession>
<dbReference type="Proteomes" id="UP000007148">
    <property type="component" value="Unassembled WGS sequence"/>
</dbReference>
<dbReference type="PROSITE" id="PS51194">
    <property type="entry name" value="HELICASE_CTER"/>
    <property type="match status" value="1"/>
</dbReference>
<dbReference type="GO" id="GO:0005524">
    <property type="term" value="F:ATP binding"/>
    <property type="evidence" value="ECO:0007669"/>
    <property type="project" value="UniProtKB-KW"/>
</dbReference>
<evidence type="ECO:0000256" key="2">
    <source>
        <dbReference type="ARBA" id="ARBA00022723"/>
    </source>
</evidence>
<dbReference type="Gene3D" id="1.10.10.10">
    <property type="entry name" value="Winged helix-like DNA-binding domain superfamily/Winged helix DNA-binding domain"/>
    <property type="match status" value="1"/>
</dbReference>
<comment type="subcellular location">
    <subcellularLocation>
        <location evidence="11">Nucleus</location>
    </subcellularLocation>
</comment>
<dbReference type="eggNOG" id="KOG0353">
    <property type="taxonomic scope" value="Eukaryota"/>
</dbReference>
<dbReference type="GO" id="GO:0046872">
    <property type="term" value="F:metal ion binding"/>
    <property type="evidence" value="ECO:0007669"/>
    <property type="project" value="UniProtKB-KW"/>
</dbReference>
<keyword evidence="6 11" id="KW-0067">ATP-binding</keyword>
<dbReference type="GO" id="GO:0009378">
    <property type="term" value="F:four-way junction helicase activity"/>
    <property type="evidence" value="ECO:0007669"/>
    <property type="project" value="TreeGrafter"/>
</dbReference>
<feature type="compositionally biased region" description="Polar residues" evidence="13">
    <location>
        <begin position="775"/>
        <end position="786"/>
    </location>
</feature>
<dbReference type="Pfam" id="PF00271">
    <property type="entry name" value="Helicase_C"/>
    <property type="match status" value="1"/>
</dbReference>
<dbReference type="STRING" id="1109443.G4T628"/>
<keyword evidence="3 11" id="KW-0547">Nucleotide-binding</keyword>
<comment type="similarity">
    <text evidence="1 11">Belongs to the helicase family. RecQ subfamily.</text>
</comment>
<keyword evidence="8" id="KW-0413">Isomerase</keyword>
<keyword evidence="17" id="KW-1185">Reference proteome</keyword>
<evidence type="ECO:0000313" key="17">
    <source>
        <dbReference type="Proteomes" id="UP000007148"/>
    </source>
</evidence>
<dbReference type="Pfam" id="PF00270">
    <property type="entry name" value="DEAD"/>
    <property type="match status" value="1"/>
</dbReference>
<dbReference type="OrthoDB" id="10261556at2759"/>
<dbReference type="EMBL" id="CAFZ01000005">
    <property type="protein sequence ID" value="CCA66752.1"/>
    <property type="molecule type" value="Genomic_DNA"/>
</dbReference>
<keyword evidence="5 11" id="KW-0347">Helicase</keyword>
<dbReference type="InterPro" id="IPR011545">
    <property type="entry name" value="DEAD/DEAH_box_helicase_dom"/>
</dbReference>
<evidence type="ECO:0000256" key="6">
    <source>
        <dbReference type="ARBA" id="ARBA00022840"/>
    </source>
</evidence>
<dbReference type="InterPro" id="IPR004589">
    <property type="entry name" value="DNA_helicase_ATP-dep_RecQ"/>
</dbReference>
<evidence type="ECO:0000256" key="10">
    <source>
        <dbReference type="ARBA" id="ARBA00034617"/>
    </source>
</evidence>
<dbReference type="InterPro" id="IPR014001">
    <property type="entry name" value="Helicase_ATP-bd"/>
</dbReference>
<dbReference type="InParanoid" id="G4T628"/>
<feature type="coiled-coil region" evidence="12">
    <location>
        <begin position="16"/>
        <end position="64"/>
    </location>
</feature>
<dbReference type="InterPro" id="IPR027417">
    <property type="entry name" value="P-loop_NTPase"/>
</dbReference>
<dbReference type="SMART" id="SM00490">
    <property type="entry name" value="HELICc"/>
    <property type="match status" value="1"/>
</dbReference>
<keyword evidence="9 11" id="KW-0539">Nucleus</keyword>
<dbReference type="GO" id="GO:0043138">
    <property type="term" value="F:3'-5' DNA helicase activity"/>
    <property type="evidence" value="ECO:0007669"/>
    <property type="project" value="UniProtKB-EC"/>
</dbReference>
<dbReference type="GO" id="GO:0016887">
    <property type="term" value="F:ATP hydrolysis activity"/>
    <property type="evidence" value="ECO:0007669"/>
    <property type="project" value="RHEA"/>
</dbReference>
<dbReference type="EC" id="5.6.2.4" evidence="11"/>
<dbReference type="OMA" id="HLETICN"/>
<sequence length="888" mass="97921">MDLDGVEQPANSFQRRQELGQRQRALKAEIQSVESNITKLQELKRTLGTELQKVEDELDDLAQRRLTGATTADLHGFSRENESSNMNARNSLSGRADQRGIDYFSSFDWSGELKKRMKRVFGFDSFRLCQEGICNASMDNRDVIAVMPTGGGKSLTYQLPALLCPGTTLVISPLISLITDQILHLHEAGIEACMLTGSASKEEQRSTLQRMTPKATNGRRISAVDGQADGEIKLVYVTPEKIAKSKSFLSVLQKMEKAGTLARIVIDEAHCVSQLGHDFRPDYQKLSILRQLFPNVPILALSATCPPNVLKDLLKVLKMDACVDGNNAPAKGTVYFSSPLYRENLHYKVVPKPASSAAVIETMCNYILENHKDETGIVYCLSKKDAETVAAGLVETSNGKIKTGVYHADIPDARKEELHRRWRKGEVKVVCATIAFGLGIDKGDVRFILHHSMSKSLDGYYQETGRAGRDGKDSDCILYTRNAGDFSRLSSLVCGEKEGQSKLHDMLRFSQDLTECRKIQFAKYFSASSSLSVSVWSKDGSEDLTRCGHCDNCARKPDQLDHNKDVTLETWKILKVSEFIKEEGGRATLGILADLVRGAAGGSFEANPLGGKGRAKEKITLDLDTLCGGKIELHKEDVESLLINLLLLGYLEEEYYSTAYAINVYLVPGPQALRLSRLSIQDLQSNTAISIRMTFEKREKRRKSAGGGKVKQAKTAEFVPPTRNRTTSASTSKGKGKPISDLRVDDDDSGESEPNMANWRVGRPFHAAAPMRPQYGTNNKQSTEPVTSKRKRVDSSDDEGMERGSLDNFILDNGDDLQSYMGPDTISKGSAPVSDVEEDDDGDWKISYTLAPSRTTSRQKAPSKPAKKRSKVSSSGHSDNVSVIELSD</sequence>
<dbReference type="GO" id="GO:0005694">
    <property type="term" value="C:chromosome"/>
    <property type="evidence" value="ECO:0007669"/>
    <property type="project" value="TreeGrafter"/>
</dbReference>
<dbReference type="InterPro" id="IPR036388">
    <property type="entry name" value="WH-like_DNA-bd_sf"/>
</dbReference>
<dbReference type="CDD" id="cd18794">
    <property type="entry name" value="SF2_C_RecQ"/>
    <property type="match status" value="1"/>
</dbReference>
<dbReference type="GO" id="GO:0000724">
    <property type="term" value="P:double-strand break repair via homologous recombination"/>
    <property type="evidence" value="ECO:0007669"/>
    <property type="project" value="TreeGrafter"/>
</dbReference>
<dbReference type="GO" id="GO:0005737">
    <property type="term" value="C:cytoplasm"/>
    <property type="evidence" value="ECO:0007669"/>
    <property type="project" value="TreeGrafter"/>
</dbReference>
<evidence type="ECO:0000256" key="13">
    <source>
        <dbReference type="SAM" id="MobiDB-lite"/>
    </source>
</evidence>
<organism evidence="16 17">
    <name type="scientific">Serendipita indica (strain DSM 11827)</name>
    <name type="common">Root endophyte fungus</name>
    <name type="synonym">Piriformospora indica</name>
    <dbReference type="NCBI Taxonomy" id="1109443"/>
    <lineage>
        <taxon>Eukaryota</taxon>
        <taxon>Fungi</taxon>
        <taxon>Dikarya</taxon>
        <taxon>Basidiomycota</taxon>
        <taxon>Agaricomycotina</taxon>
        <taxon>Agaricomycetes</taxon>
        <taxon>Sebacinales</taxon>
        <taxon>Serendipitaceae</taxon>
        <taxon>Serendipita</taxon>
    </lineage>
</organism>
<dbReference type="PANTHER" id="PTHR13710">
    <property type="entry name" value="DNA HELICASE RECQ FAMILY MEMBER"/>
    <property type="match status" value="1"/>
</dbReference>
<evidence type="ECO:0000256" key="4">
    <source>
        <dbReference type="ARBA" id="ARBA00022801"/>
    </source>
</evidence>
<feature type="region of interest" description="Disordered" evidence="13">
    <location>
        <begin position="694"/>
        <end position="888"/>
    </location>
</feature>